<organism evidence="1 2">
    <name type="scientific">Aliiruegeria lutimaris</name>
    <dbReference type="NCBI Taxonomy" id="571298"/>
    <lineage>
        <taxon>Bacteria</taxon>
        <taxon>Pseudomonadati</taxon>
        <taxon>Pseudomonadota</taxon>
        <taxon>Alphaproteobacteria</taxon>
        <taxon>Rhodobacterales</taxon>
        <taxon>Roseobacteraceae</taxon>
        <taxon>Aliiruegeria</taxon>
    </lineage>
</organism>
<gene>
    <name evidence="1" type="ORF">SAMN04488026_104311</name>
</gene>
<proteinExistence type="predicted"/>
<dbReference type="AlphaFoldDB" id="A0A1G9CDJ5"/>
<protein>
    <submittedName>
        <fullName evidence="1">Uncharacterized protein</fullName>
    </submittedName>
</protein>
<dbReference type="Proteomes" id="UP000199382">
    <property type="component" value="Unassembled WGS sequence"/>
</dbReference>
<evidence type="ECO:0000313" key="2">
    <source>
        <dbReference type="Proteomes" id="UP000199382"/>
    </source>
</evidence>
<sequence length="60" mass="7118">MPYGRMLRLFVECYARYLDRRVVARENIRCQEEPNPATRLIPNPGLLHGQEPFYTARLPE</sequence>
<keyword evidence="2" id="KW-1185">Reference proteome</keyword>
<accession>A0A1G9CDJ5</accession>
<dbReference type="RefSeq" id="WP_342028795.1">
    <property type="nucleotide sequence ID" value="NZ_FNEK01000043.1"/>
</dbReference>
<dbReference type="EMBL" id="FNEK01000043">
    <property type="protein sequence ID" value="SDK49707.1"/>
    <property type="molecule type" value="Genomic_DNA"/>
</dbReference>
<name>A0A1G9CDJ5_9RHOB</name>
<reference evidence="1 2" key="1">
    <citation type="submission" date="2016-10" db="EMBL/GenBank/DDBJ databases">
        <authorList>
            <person name="de Groot N.N."/>
        </authorList>
    </citation>
    <scope>NUCLEOTIDE SEQUENCE [LARGE SCALE GENOMIC DNA]</scope>
    <source>
        <strain evidence="1 2">DSM 25294</strain>
    </source>
</reference>
<evidence type="ECO:0000313" key="1">
    <source>
        <dbReference type="EMBL" id="SDK49707.1"/>
    </source>
</evidence>